<evidence type="ECO:0000256" key="8">
    <source>
        <dbReference type="ARBA" id="ARBA00022917"/>
    </source>
</evidence>
<dbReference type="Proteomes" id="UP000265520">
    <property type="component" value="Unassembled WGS sequence"/>
</dbReference>
<keyword evidence="4 11" id="KW-0436">Ligase</keyword>
<evidence type="ECO:0000256" key="5">
    <source>
        <dbReference type="ARBA" id="ARBA00022741"/>
    </source>
</evidence>
<dbReference type="EMBL" id="LXQA010101637">
    <property type="protein sequence ID" value="MCI16605.1"/>
    <property type="molecule type" value="Genomic_DNA"/>
</dbReference>
<dbReference type="GO" id="GO:0006419">
    <property type="term" value="P:alanyl-tRNA aminoacylation"/>
    <property type="evidence" value="ECO:0007669"/>
    <property type="project" value="InterPro"/>
</dbReference>
<feature type="non-terminal residue" evidence="11">
    <location>
        <position position="1"/>
    </location>
</feature>
<evidence type="ECO:0000256" key="3">
    <source>
        <dbReference type="ARBA" id="ARBA00022555"/>
    </source>
</evidence>
<dbReference type="Gene3D" id="3.30.54.20">
    <property type="match status" value="1"/>
</dbReference>
<dbReference type="PANTHER" id="PTHR11777">
    <property type="entry name" value="ALANYL-TRNA SYNTHETASE"/>
    <property type="match status" value="1"/>
</dbReference>
<dbReference type="GO" id="GO:0005524">
    <property type="term" value="F:ATP binding"/>
    <property type="evidence" value="ECO:0007669"/>
    <property type="project" value="UniProtKB-KW"/>
</dbReference>
<evidence type="ECO:0000313" key="12">
    <source>
        <dbReference type="Proteomes" id="UP000265520"/>
    </source>
</evidence>
<dbReference type="SUPFAM" id="SSF55186">
    <property type="entry name" value="ThrRS/AlaRS common domain"/>
    <property type="match status" value="1"/>
</dbReference>
<keyword evidence="6" id="KW-0067">ATP-binding</keyword>
<dbReference type="FunFam" id="3.30.980.10:FF:000004">
    <property type="entry name" value="Alanine--tRNA ligase, cytoplasmic"/>
    <property type="match status" value="1"/>
</dbReference>
<dbReference type="GO" id="GO:0005829">
    <property type="term" value="C:cytosol"/>
    <property type="evidence" value="ECO:0007669"/>
    <property type="project" value="TreeGrafter"/>
</dbReference>
<evidence type="ECO:0000256" key="2">
    <source>
        <dbReference type="ARBA" id="ARBA00013168"/>
    </source>
</evidence>
<dbReference type="GO" id="GO:0004813">
    <property type="term" value="F:alanine-tRNA ligase activity"/>
    <property type="evidence" value="ECO:0007669"/>
    <property type="project" value="UniProtKB-EC"/>
</dbReference>
<keyword evidence="3" id="KW-0820">tRNA-binding</keyword>
<comment type="similarity">
    <text evidence="1">Belongs to the class-II aminoacyl-tRNA synthetase family.</text>
</comment>
<dbReference type="GO" id="GO:0000049">
    <property type="term" value="F:tRNA binding"/>
    <property type="evidence" value="ECO:0007669"/>
    <property type="project" value="UniProtKB-KW"/>
</dbReference>
<evidence type="ECO:0000256" key="6">
    <source>
        <dbReference type="ARBA" id="ARBA00022840"/>
    </source>
</evidence>
<keyword evidence="12" id="KW-1185">Reference proteome</keyword>
<dbReference type="InterPro" id="IPR018165">
    <property type="entry name" value="Ala-tRNA-synth_IIc_core"/>
</dbReference>
<accession>A0A392Q042</accession>
<evidence type="ECO:0000313" key="11">
    <source>
        <dbReference type="EMBL" id="MCI16605.1"/>
    </source>
</evidence>
<keyword evidence="5" id="KW-0547">Nucleotide-binding</keyword>
<organism evidence="11 12">
    <name type="scientific">Trifolium medium</name>
    <dbReference type="NCBI Taxonomy" id="97028"/>
    <lineage>
        <taxon>Eukaryota</taxon>
        <taxon>Viridiplantae</taxon>
        <taxon>Streptophyta</taxon>
        <taxon>Embryophyta</taxon>
        <taxon>Tracheophyta</taxon>
        <taxon>Spermatophyta</taxon>
        <taxon>Magnoliopsida</taxon>
        <taxon>eudicotyledons</taxon>
        <taxon>Gunneridae</taxon>
        <taxon>Pentapetalae</taxon>
        <taxon>rosids</taxon>
        <taxon>fabids</taxon>
        <taxon>Fabales</taxon>
        <taxon>Fabaceae</taxon>
        <taxon>Papilionoideae</taxon>
        <taxon>50 kb inversion clade</taxon>
        <taxon>NPAAA clade</taxon>
        <taxon>Hologalegina</taxon>
        <taxon>IRL clade</taxon>
        <taxon>Trifolieae</taxon>
        <taxon>Trifolium</taxon>
    </lineage>
</organism>
<keyword evidence="8" id="KW-0648">Protein biosynthesis</keyword>
<feature type="domain" description="Alanyl-transfer RNA synthetases family profile" evidence="10">
    <location>
        <begin position="17"/>
        <end position="116"/>
    </location>
</feature>
<dbReference type="GO" id="GO:0002161">
    <property type="term" value="F:aminoacyl-tRNA deacylase activity"/>
    <property type="evidence" value="ECO:0007669"/>
    <property type="project" value="TreeGrafter"/>
</dbReference>
<sequence>SLQVVVTVSIIGALQVHHTATHLLQAALKKVIGQETSQAGSLVAFDRLRFDFNFHRPLLDSELAEIEVLINGWIENAILLQTKVMPLADAKRAGAIAMFGEKYGEEVGFTTNNFDI</sequence>
<evidence type="ECO:0000259" key="10">
    <source>
        <dbReference type="PROSITE" id="PS50860"/>
    </source>
</evidence>
<dbReference type="PANTHER" id="PTHR11777:SF9">
    <property type="entry name" value="ALANINE--TRNA LIGASE, CYTOPLASMIC"/>
    <property type="match status" value="1"/>
</dbReference>
<protein>
    <recommendedName>
        <fullName evidence="2">alanine--tRNA ligase</fullName>
        <ecNumber evidence="2">6.1.1.7</ecNumber>
    </recommendedName>
</protein>
<keyword evidence="9" id="KW-0030">Aminoacyl-tRNA synthetase</keyword>
<comment type="caution">
    <text evidence="11">The sequence shown here is derived from an EMBL/GenBank/DDBJ whole genome shotgun (WGS) entry which is preliminary data.</text>
</comment>
<proteinExistence type="inferred from homology"/>
<evidence type="ECO:0000256" key="4">
    <source>
        <dbReference type="ARBA" id="ARBA00022598"/>
    </source>
</evidence>
<dbReference type="InterPro" id="IPR018163">
    <property type="entry name" value="Thr/Ala-tRNA-synth_IIc_edit"/>
</dbReference>
<reference evidence="11 12" key="1">
    <citation type="journal article" date="2018" name="Front. Plant Sci.">
        <title>Red Clover (Trifolium pratense) and Zigzag Clover (T. medium) - A Picture of Genomic Similarities and Differences.</title>
        <authorList>
            <person name="Dluhosova J."/>
            <person name="Istvanek J."/>
            <person name="Nedelnik J."/>
            <person name="Repkova J."/>
        </authorList>
    </citation>
    <scope>NUCLEOTIDE SEQUENCE [LARGE SCALE GENOMIC DNA]</scope>
    <source>
        <strain evidence="12">cv. 10/8</strain>
        <tissue evidence="11">Leaf</tissue>
    </source>
</reference>
<dbReference type="EC" id="6.1.1.7" evidence="2"/>
<evidence type="ECO:0000256" key="1">
    <source>
        <dbReference type="ARBA" id="ARBA00008226"/>
    </source>
</evidence>
<dbReference type="AlphaFoldDB" id="A0A392Q042"/>
<dbReference type="InterPro" id="IPR050058">
    <property type="entry name" value="Ala-tRNA_ligase"/>
</dbReference>
<name>A0A392Q042_9FABA</name>
<dbReference type="PROSITE" id="PS50860">
    <property type="entry name" value="AA_TRNA_LIGASE_II_ALA"/>
    <property type="match status" value="1"/>
</dbReference>
<dbReference type="Gene3D" id="3.30.980.10">
    <property type="entry name" value="Threonyl-trna Synthetase, Chain A, domain 2"/>
    <property type="match status" value="1"/>
</dbReference>
<evidence type="ECO:0000256" key="9">
    <source>
        <dbReference type="ARBA" id="ARBA00023146"/>
    </source>
</evidence>
<keyword evidence="7" id="KW-0694">RNA-binding</keyword>
<evidence type="ECO:0000256" key="7">
    <source>
        <dbReference type="ARBA" id="ARBA00022884"/>
    </source>
</evidence>